<dbReference type="SUPFAM" id="SSF48452">
    <property type="entry name" value="TPR-like"/>
    <property type="match status" value="2"/>
</dbReference>
<name>A0A9P8CBA6_9HELO</name>
<keyword evidence="1" id="KW-0677">Repeat</keyword>
<dbReference type="OrthoDB" id="414774at2759"/>
<dbReference type="PANTHER" id="PTHR45588">
    <property type="entry name" value="TPR DOMAIN-CONTAINING PROTEIN"/>
    <property type="match status" value="1"/>
</dbReference>
<keyword evidence="2 3" id="KW-0802">TPR repeat</keyword>
<feature type="repeat" description="TPR" evidence="3">
    <location>
        <begin position="35"/>
        <end position="68"/>
    </location>
</feature>
<accession>A0A9P8CBA6</accession>
<dbReference type="SMART" id="SM00028">
    <property type="entry name" value="TPR"/>
    <property type="match status" value="1"/>
</dbReference>
<protein>
    <submittedName>
        <fullName evidence="4">TPR domain protein</fullName>
    </submittedName>
</protein>
<keyword evidence="5" id="KW-1185">Reference proteome</keyword>
<dbReference type="Proteomes" id="UP000887226">
    <property type="component" value="Unassembled WGS sequence"/>
</dbReference>
<evidence type="ECO:0000256" key="2">
    <source>
        <dbReference type="ARBA" id="ARBA00022803"/>
    </source>
</evidence>
<organism evidence="4 5">
    <name type="scientific">Calycina marina</name>
    <dbReference type="NCBI Taxonomy" id="1763456"/>
    <lineage>
        <taxon>Eukaryota</taxon>
        <taxon>Fungi</taxon>
        <taxon>Dikarya</taxon>
        <taxon>Ascomycota</taxon>
        <taxon>Pezizomycotina</taxon>
        <taxon>Leotiomycetes</taxon>
        <taxon>Helotiales</taxon>
        <taxon>Pezizellaceae</taxon>
        <taxon>Calycina</taxon>
    </lineage>
</organism>
<dbReference type="InterPro" id="IPR011990">
    <property type="entry name" value="TPR-like_helical_dom_sf"/>
</dbReference>
<dbReference type="Pfam" id="PF07719">
    <property type="entry name" value="TPR_2"/>
    <property type="match status" value="1"/>
</dbReference>
<evidence type="ECO:0000313" key="4">
    <source>
        <dbReference type="EMBL" id="KAG9240704.1"/>
    </source>
</evidence>
<reference evidence="4" key="1">
    <citation type="journal article" date="2021" name="IMA Fungus">
        <title>Genomic characterization of three marine fungi, including Emericellopsis atlantica sp. nov. with signatures of a generalist lifestyle and marine biomass degradation.</title>
        <authorList>
            <person name="Hagestad O.C."/>
            <person name="Hou L."/>
            <person name="Andersen J.H."/>
            <person name="Hansen E.H."/>
            <person name="Altermark B."/>
            <person name="Li C."/>
            <person name="Kuhnert E."/>
            <person name="Cox R.J."/>
            <person name="Crous P.W."/>
            <person name="Spatafora J.W."/>
            <person name="Lail K."/>
            <person name="Amirebrahimi M."/>
            <person name="Lipzen A."/>
            <person name="Pangilinan J."/>
            <person name="Andreopoulos W."/>
            <person name="Hayes R.D."/>
            <person name="Ng V."/>
            <person name="Grigoriev I.V."/>
            <person name="Jackson S.A."/>
            <person name="Sutton T.D.S."/>
            <person name="Dobson A.D.W."/>
            <person name="Rama T."/>
        </authorList>
    </citation>
    <scope>NUCLEOTIDE SEQUENCE</scope>
    <source>
        <strain evidence="4">TRa3180A</strain>
    </source>
</reference>
<gene>
    <name evidence="4" type="ORF">BJ878DRAFT_524737</name>
</gene>
<evidence type="ECO:0000256" key="3">
    <source>
        <dbReference type="PROSITE-ProRule" id="PRU00339"/>
    </source>
</evidence>
<evidence type="ECO:0000313" key="5">
    <source>
        <dbReference type="Proteomes" id="UP000887226"/>
    </source>
</evidence>
<dbReference type="InterPro" id="IPR019734">
    <property type="entry name" value="TPR_rpt"/>
</dbReference>
<dbReference type="PANTHER" id="PTHR45588:SF1">
    <property type="entry name" value="WW DOMAIN-CONTAINING PROTEIN"/>
    <property type="match status" value="1"/>
</dbReference>
<sequence>MKNAPRAVLAGSTNSKDYYDLGAFHRSVTTGSRGAQLWFDRGFIWSYAFNHEEAVECFQKAVEEDPKCAMAYWGLAYAIGPNYNKQWDAMDAEDQAMSLKRTHEAVIRAKERYSGATVTEKALIDAIQFRYPQNTPAKHFKIWNDEYAKAMRSVYRRFPDDLDVAALYVDSLMNLTPWKLWDLRTGKPAHGAHTLEAKLVLDKTFKVNAGLQHPGLLHLYIHLMEMSGTPENALTVADHLRGLVPDSGHLNHMPSHIDILCGEYRRAIASNSDAIRVDEKFVKHRGALNFYTLYRSHNYHFRIYAAMFSGQSRIALDTVDELEESIPEEVLRIKSPPMANYLEHFMSMRVHVLIRFGRWQDLKELKLPKDERLYCMTTAMIHYGKAIASAVNGLMKQAHNERTLFQAAMEQVPSSRSAFNNKCSDILTIAAAMLDGEISYREGSYDVAFASLLKSINLGDSLHYDEPWGWMQPARHAYGALMLEQGHVKEAAAVYSADLGFDESLPRALRHMNNVWALHGYHECLVKLGRTAEARIIEPQLRLALAIADIPIRSSCLCRLKTLL</sequence>
<comment type="caution">
    <text evidence="4">The sequence shown here is derived from an EMBL/GenBank/DDBJ whole genome shotgun (WGS) entry which is preliminary data.</text>
</comment>
<evidence type="ECO:0000256" key="1">
    <source>
        <dbReference type="ARBA" id="ARBA00022737"/>
    </source>
</evidence>
<dbReference type="EMBL" id="MU254364">
    <property type="protein sequence ID" value="KAG9240704.1"/>
    <property type="molecule type" value="Genomic_DNA"/>
</dbReference>
<dbReference type="AlphaFoldDB" id="A0A9P8CBA6"/>
<dbReference type="InterPro" id="IPR013105">
    <property type="entry name" value="TPR_2"/>
</dbReference>
<proteinExistence type="predicted"/>
<dbReference type="PROSITE" id="PS50005">
    <property type="entry name" value="TPR"/>
    <property type="match status" value="1"/>
</dbReference>
<dbReference type="Gene3D" id="1.25.40.10">
    <property type="entry name" value="Tetratricopeptide repeat domain"/>
    <property type="match status" value="2"/>
</dbReference>